<evidence type="ECO:0000256" key="4">
    <source>
        <dbReference type="ARBA" id="ARBA00022781"/>
    </source>
</evidence>
<comment type="caution">
    <text evidence="8">The sequence shown here is derived from an EMBL/GenBank/DDBJ whole genome shotgun (WGS) entry which is preliminary data.</text>
</comment>
<comment type="subcellular location">
    <subcellularLocation>
        <location evidence="1">Membrane</location>
    </subcellularLocation>
</comment>
<gene>
    <name evidence="8" type="ORF">JKF63_00971</name>
</gene>
<dbReference type="Proteomes" id="UP000674318">
    <property type="component" value="Unassembled WGS sequence"/>
</dbReference>
<accession>A0A836KXN6</accession>
<evidence type="ECO:0000256" key="1">
    <source>
        <dbReference type="ARBA" id="ARBA00004370"/>
    </source>
</evidence>
<proteinExistence type="inferred from homology"/>
<name>A0A836KXN6_9TRYP</name>
<comment type="similarity">
    <text evidence="2">Belongs to the ATPase delta chain family.</text>
</comment>
<evidence type="ECO:0000256" key="5">
    <source>
        <dbReference type="ARBA" id="ARBA00023065"/>
    </source>
</evidence>
<evidence type="ECO:0000256" key="6">
    <source>
        <dbReference type="ARBA" id="ARBA00023136"/>
    </source>
</evidence>
<organism evidence="8 9">
    <name type="scientific">Porcisia hertigi</name>
    <dbReference type="NCBI Taxonomy" id="2761500"/>
    <lineage>
        <taxon>Eukaryota</taxon>
        <taxon>Discoba</taxon>
        <taxon>Euglenozoa</taxon>
        <taxon>Kinetoplastea</taxon>
        <taxon>Metakinetoplastina</taxon>
        <taxon>Trypanosomatida</taxon>
        <taxon>Trypanosomatidae</taxon>
        <taxon>Leishmaniinae</taxon>
        <taxon>Porcisia</taxon>
    </lineage>
</organism>
<dbReference type="GO" id="GO:0046933">
    <property type="term" value="F:proton-transporting ATP synthase activity, rotational mechanism"/>
    <property type="evidence" value="ECO:0007669"/>
    <property type="project" value="InterPro"/>
</dbReference>
<reference evidence="8 9" key="1">
    <citation type="submission" date="2021-02" db="EMBL/GenBank/DDBJ databases">
        <title>Porcisia hertigi Genome sequencing and assembly.</title>
        <authorList>
            <person name="Almutairi H."/>
            <person name="Gatherer D."/>
        </authorList>
    </citation>
    <scope>NUCLEOTIDE SEQUENCE [LARGE SCALE GENOMIC DNA]</scope>
    <source>
        <strain evidence="8 9">C119</strain>
    </source>
</reference>
<dbReference type="OrthoDB" id="275915at2759"/>
<keyword evidence="6" id="KW-0472">Membrane</keyword>
<evidence type="ECO:0000313" key="9">
    <source>
        <dbReference type="Proteomes" id="UP000674318"/>
    </source>
</evidence>
<keyword evidence="7" id="KW-0066">ATP synthesis</keyword>
<dbReference type="InterPro" id="IPR026015">
    <property type="entry name" value="ATP_synth_OSCP/delta_N_sf"/>
</dbReference>
<dbReference type="Pfam" id="PF00213">
    <property type="entry name" value="OSCP"/>
    <property type="match status" value="1"/>
</dbReference>
<dbReference type="AlphaFoldDB" id="A0A836KXN6"/>
<protein>
    <submittedName>
        <fullName evidence="8">Uncharacterized protein</fullName>
    </submittedName>
</protein>
<evidence type="ECO:0000256" key="7">
    <source>
        <dbReference type="ARBA" id="ARBA00023310"/>
    </source>
</evidence>
<dbReference type="RefSeq" id="XP_067753177.1">
    <property type="nucleotide sequence ID" value="XM_067897020.1"/>
</dbReference>
<keyword evidence="4" id="KW-0375">Hydrogen ion transport</keyword>
<keyword evidence="9" id="KW-1185">Reference proteome</keyword>
<evidence type="ECO:0000256" key="2">
    <source>
        <dbReference type="ARBA" id="ARBA00007046"/>
    </source>
</evidence>
<evidence type="ECO:0000313" key="8">
    <source>
        <dbReference type="EMBL" id="KAG5490849.1"/>
    </source>
</evidence>
<dbReference type="KEGG" id="phet:94287097"/>
<evidence type="ECO:0000256" key="3">
    <source>
        <dbReference type="ARBA" id="ARBA00022448"/>
    </source>
</evidence>
<dbReference type="InterPro" id="IPR000711">
    <property type="entry name" value="ATPase_OSCP/dsu"/>
</dbReference>
<dbReference type="SUPFAM" id="SSF47928">
    <property type="entry name" value="N-terminal domain of the delta subunit of the F1F0-ATP synthase"/>
    <property type="match status" value="1"/>
</dbReference>
<keyword evidence="3" id="KW-0813">Transport</keyword>
<dbReference type="PANTHER" id="PTHR11910">
    <property type="entry name" value="ATP SYNTHASE DELTA CHAIN"/>
    <property type="match status" value="1"/>
</dbReference>
<keyword evidence="5" id="KW-0406">Ion transport</keyword>
<dbReference type="GeneID" id="94287097"/>
<dbReference type="EMBL" id="JAFJZO010000036">
    <property type="protein sequence ID" value="KAG5490849.1"/>
    <property type="molecule type" value="Genomic_DNA"/>
</dbReference>
<dbReference type="GO" id="GO:0016020">
    <property type="term" value="C:membrane"/>
    <property type="evidence" value="ECO:0007669"/>
    <property type="project" value="UniProtKB-SubCell"/>
</dbReference>
<sequence>MFRRLSVCVPSMAATARFYTPSEELKKLYASDFERAQFPANIVPSDSVTFAKFLYKAAEPKSSFDSILKDFKTIAAAIPNLPVFWERTVVVSEVKEFRSLSAPTVFTLEWMQSNGMLDLLPDVVDVYETYVNAKMKRVAAKIYVAPGKEQDRTLVDRARKVAEQVIKDNKELAGYTLVPKVLVDRSIVDGFAVDVQGQYINEAVGRQKETQVSGEADYTTIPPPRLSKTIWDDNIETEVLRKYLDSLSLYDAEELKSGV</sequence>